<protein>
    <submittedName>
        <fullName evidence="6">PTS lactose/cellobiose transporter subunit IIA</fullName>
    </submittedName>
</protein>
<evidence type="ECO:0000256" key="4">
    <source>
        <dbReference type="ARBA" id="ARBA00022683"/>
    </source>
</evidence>
<feature type="modified residue" description="Phosphohistidine; by HPr" evidence="5">
    <location>
        <position position="78"/>
    </location>
</feature>
<gene>
    <name evidence="6" type="ORF">ACFQAV_11420</name>
</gene>
<evidence type="ECO:0000256" key="5">
    <source>
        <dbReference type="PROSITE-ProRule" id="PRU00418"/>
    </source>
</evidence>
<keyword evidence="3" id="KW-0808">Transferase</keyword>
<evidence type="ECO:0000256" key="3">
    <source>
        <dbReference type="ARBA" id="ARBA00022679"/>
    </source>
</evidence>
<dbReference type="PANTHER" id="PTHR34382:SF7">
    <property type="entry name" value="PTS SYSTEM N,N'-DIACETYLCHITOBIOSE-SPECIFIC EIIA COMPONENT"/>
    <property type="match status" value="1"/>
</dbReference>
<dbReference type="SUPFAM" id="SSF46973">
    <property type="entry name" value="Enzyme IIa from lactose specific PTS, IIa-lac"/>
    <property type="match status" value="1"/>
</dbReference>
<comment type="caution">
    <text evidence="6">The sequence shown here is derived from an EMBL/GenBank/DDBJ whole genome shotgun (WGS) entry which is preliminary data.</text>
</comment>
<accession>A0ABW1RPE1</accession>
<keyword evidence="2" id="KW-0762">Sugar transport</keyword>
<dbReference type="Pfam" id="PF02255">
    <property type="entry name" value="PTS_IIA"/>
    <property type="match status" value="1"/>
</dbReference>
<dbReference type="RefSeq" id="WP_137612482.1">
    <property type="nucleotide sequence ID" value="NZ_BJDF01000032.1"/>
</dbReference>
<evidence type="ECO:0000313" key="7">
    <source>
        <dbReference type="Proteomes" id="UP001596288"/>
    </source>
</evidence>
<evidence type="ECO:0000256" key="2">
    <source>
        <dbReference type="ARBA" id="ARBA00022597"/>
    </source>
</evidence>
<evidence type="ECO:0000256" key="1">
    <source>
        <dbReference type="ARBA" id="ARBA00022448"/>
    </source>
</evidence>
<dbReference type="EMBL" id="JBHSSF010000032">
    <property type="protein sequence ID" value="MFC6177452.1"/>
    <property type="molecule type" value="Genomic_DNA"/>
</dbReference>
<dbReference type="InterPro" id="IPR036542">
    <property type="entry name" value="PTS_IIA_lac/cel_sf"/>
</dbReference>
<reference evidence="7" key="1">
    <citation type="journal article" date="2019" name="Int. J. Syst. Evol. Microbiol.">
        <title>The Global Catalogue of Microorganisms (GCM) 10K type strain sequencing project: providing services to taxonomists for standard genome sequencing and annotation.</title>
        <authorList>
            <consortium name="The Broad Institute Genomics Platform"/>
            <consortium name="The Broad Institute Genome Sequencing Center for Infectious Disease"/>
            <person name="Wu L."/>
            <person name="Ma J."/>
        </authorList>
    </citation>
    <scope>NUCLEOTIDE SEQUENCE [LARGE SCALE GENOMIC DNA]</scope>
    <source>
        <strain evidence="7">CCM 8927</strain>
    </source>
</reference>
<dbReference type="CDD" id="cd00215">
    <property type="entry name" value="PTS_IIA_lac"/>
    <property type="match status" value="1"/>
</dbReference>
<dbReference type="Proteomes" id="UP001596288">
    <property type="component" value="Unassembled WGS sequence"/>
</dbReference>
<keyword evidence="4" id="KW-0598">Phosphotransferase system</keyword>
<sequence>MDESEKQVMGLISSSGESRSKAFEALQKVRSHDYDSAHKLLQESKDLDVEAHNIQTKMIQKELGSDEDRVEVTLLMAHAQDHYMTAQVARDLIDEMISIFEERDKEAADK</sequence>
<dbReference type="PROSITE" id="PS51095">
    <property type="entry name" value="PTS_EIIA_TYPE_3"/>
    <property type="match status" value="1"/>
</dbReference>
<evidence type="ECO:0000313" key="6">
    <source>
        <dbReference type="EMBL" id="MFC6177452.1"/>
    </source>
</evidence>
<proteinExistence type="predicted"/>
<dbReference type="Gene3D" id="1.20.58.80">
    <property type="entry name" value="Phosphotransferase system, lactose/cellobiose-type IIA subunit"/>
    <property type="match status" value="1"/>
</dbReference>
<dbReference type="PIRSF" id="PIRSF000699">
    <property type="entry name" value="PTS_IILac_III"/>
    <property type="match status" value="1"/>
</dbReference>
<dbReference type="PANTHER" id="PTHR34382">
    <property type="entry name" value="PTS SYSTEM N,N'-DIACETYLCHITOBIOSE-SPECIFIC EIIA COMPONENT"/>
    <property type="match status" value="1"/>
</dbReference>
<name>A0ABW1RPE1_9LACO</name>
<keyword evidence="7" id="KW-1185">Reference proteome</keyword>
<keyword evidence="1" id="KW-0813">Transport</keyword>
<organism evidence="6 7">
    <name type="scientific">Companilactobacillus huachuanensis</name>
    <dbReference type="NCBI Taxonomy" id="2559914"/>
    <lineage>
        <taxon>Bacteria</taxon>
        <taxon>Bacillati</taxon>
        <taxon>Bacillota</taxon>
        <taxon>Bacilli</taxon>
        <taxon>Lactobacillales</taxon>
        <taxon>Lactobacillaceae</taxon>
        <taxon>Companilactobacillus</taxon>
    </lineage>
</organism>
<dbReference type="InterPro" id="IPR003188">
    <property type="entry name" value="PTS_IIA_lac/cel"/>
</dbReference>